<dbReference type="PANTHER" id="PTHR48098">
    <property type="entry name" value="ENTEROCHELIN ESTERASE-RELATED"/>
    <property type="match status" value="1"/>
</dbReference>
<evidence type="ECO:0000313" key="2">
    <source>
        <dbReference type="EMBL" id="AHG92056.1"/>
    </source>
</evidence>
<dbReference type="Proteomes" id="UP000019151">
    <property type="component" value="Chromosome"/>
</dbReference>
<dbReference type="InParanoid" id="W0RMP5"/>
<dbReference type="Gene3D" id="3.40.50.1820">
    <property type="entry name" value="alpha/beta hydrolase"/>
    <property type="match status" value="1"/>
</dbReference>
<evidence type="ECO:0000256" key="1">
    <source>
        <dbReference type="SAM" id="SignalP"/>
    </source>
</evidence>
<dbReference type="PATRIC" id="fig|861299.3.peg.4575"/>
<dbReference type="InterPro" id="IPR050583">
    <property type="entry name" value="Mycobacterial_A85_antigen"/>
</dbReference>
<organism evidence="2 3">
    <name type="scientific">Gemmatirosa kalamazoonensis</name>
    <dbReference type="NCBI Taxonomy" id="861299"/>
    <lineage>
        <taxon>Bacteria</taxon>
        <taxon>Pseudomonadati</taxon>
        <taxon>Gemmatimonadota</taxon>
        <taxon>Gemmatimonadia</taxon>
        <taxon>Gemmatimonadales</taxon>
        <taxon>Gemmatimonadaceae</taxon>
        <taxon>Gemmatirosa</taxon>
    </lineage>
</organism>
<dbReference type="PANTHER" id="PTHR48098:SF1">
    <property type="entry name" value="DIACYLGLYCEROL ACYLTRANSFERASE_MYCOLYLTRANSFERASE AG85A"/>
    <property type="match status" value="1"/>
</dbReference>
<feature type="chain" id="PRO_5004794411" evidence="1">
    <location>
        <begin position="22"/>
        <end position="357"/>
    </location>
</feature>
<dbReference type="SUPFAM" id="SSF53474">
    <property type="entry name" value="alpha/beta-Hydrolases"/>
    <property type="match status" value="1"/>
</dbReference>
<dbReference type="HOGENOM" id="CLU_037618_0_0_0"/>
<dbReference type="Pfam" id="PF00756">
    <property type="entry name" value="Esterase"/>
    <property type="match status" value="1"/>
</dbReference>
<reference evidence="2 3" key="1">
    <citation type="journal article" date="2014" name="Genome Announc.">
        <title>Genome Sequence and Methylome of Soil Bacterium Gemmatirosa kalamazoonensis KBS708T, a Member of the Rarely Cultivated Gemmatimonadetes Phylum.</title>
        <authorList>
            <person name="Debruyn J.M."/>
            <person name="Radosevich M."/>
            <person name="Wommack K.E."/>
            <person name="Polson S.W."/>
            <person name="Hauser L.J."/>
            <person name="Fawaz M.N."/>
            <person name="Korlach J."/>
            <person name="Tsai Y.C."/>
        </authorList>
    </citation>
    <scope>NUCLEOTIDE SEQUENCE [LARGE SCALE GENOMIC DNA]</scope>
    <source>
        <strain evidence="2 3">KBS708</strain>
    </source>
</reference>
<feature type="signal peptide" evidence="1">
    <location>
        <begin position="1"/>
        <end position="21"/>
    </location>
</feature>
<keyword evidence="3" id="KW-1185">Reference proteome</keyword>
<accession>W0RMP5</accession>
<dbReference type="RefSeq" id="WP_025413486.1">
    <property type="nucleotide sequence ID" value="NZ_CP007128.1"/>
</dbReference>
<dbReference type="GO" id="GO:0016747">
    <property type="term" value="F:acyltransferase activity, transferring groups other than amino-acyl groups"/>
    <property type="evidence" value="ECO:0007669"/>
    <property type="project" value="TreeGrafter"/>
</dbReference>
<dbReference type="InterPro" id="IPR029058">
    <property type="entry name" value="AB_hydrolase_fold"/>
</dbReference>
<dbReference type="EMBL" id="CP007128">
    <property type="protein sequence ID" value="AHG92056.1"/>
    <property type="molecule type" value="Genomic_DNA"/>
</dbReference>
<name>W0RMP5_9BACT</name>
<dbReference type="OrthoDB" id="9777383at2"/>
<gene>
    <name evidence="2" type="ORF">J421_4519</name>
</gene>
<sequence>MLRHALLFTAGAIAAATSLGAQPARPAPNVPVPVPNAAPVVTERVKVHGTSLEGNLEGDSPDRDVIVYLPPSYAKSGRRRYPVLYALHGYSISNERWTTEIHTPQTIEGAFATGTREMIVVLANAQTLHNGSMYSNSVTTGNWEDFIAHDLVAYVDTHYRTIADRRSRGVAGHSMGGYGTVRIAMRHPDVFSAFYAMSPCCMSARGAPSAESATRLEAVVAGGDTAGSRSLDFGTRATLASAAAWSPNPNAPPFYLDLPTKDGVPQPQVLARWAANAPLAMVDQYVANLRRYAAIALDVGDQDGLRRDTAELHRILDAYGIANTFELYPGDHVSAVADRMQNHVLPFFGKYLAFDAR</sequence>
<dbReference type="InterPro" id="IPR000801">
    <property type="entry name" value="Esterase-like"/>
</dbReference>
<proteinExistence type="predicted"/>
<evidence type="ECO:0000313" key="3">
    <source>
        <dbReference type="Proteomes" id="UP000019151"/>
    </source>
</evidence>
<protein>
    <submittedName>
        <fullName evidence="2">Esterase</fullName>
    </submittedName>
</protein>
<dbReference type="STRING" id="861299.J421_4519"/>
<dbReference type="AlphaFoldDB" id="W0RMP5"/>
<dbReference type="eggNOG" id="COG0627">
    <property type="taxonomic scope" value="Bacteria"/>
</dbReference>
<dbReference type="KEGG" id="gba:J421_4519"/>
<keyword evidence="1" id="KW-0732">Signal</keyword>